<dbReference type="Proteomes" id="UP000192042">
    <property type="component" value="Chromosome I"/>
</dbReference>
<evidence type="ECO:0000313" key="3">
    <source>
        <dbReference type="Proteomes" id="UP000192042"/>
    </source>
</evidence>
<dbReference type="Gene3D" id="3.10.450.620">
    <property type="entry name" value="JHP933, nucleotidyltransferase-like core domain"/>
    <property type="match status" value="1"/>
</dbReference>
<evidence type="ECO:0000256" key="1">
    <source>
        <dbReference type="SAM" id="MobiDB-lite"/>
    </source>
</evidence>
<feature type="compositionally biased region" description="Polar residues" evidence="1">
    <location>
        <begin position="416"/>
        <end position="429"/>
    </location>
</feature>
<evidence type="ECO:0000313" key="2">
    <source>
        <dbReference type="EMBL" id="SLM48701.1"/>
    </source>
</evidence>
<sequence length="483" mass="55111">MIDKEEMDSKSEELGVHVSNVQRDYVFGWLLSGLFQPGNPLGELLILKGGNAFRKAYFENARFSNDLDFSTEVELNEDLLRDGVAQACAHAKAGSGVEFFVDENRIGARSLAGEEIILYEVRVYFKSFYGEEDLTLKVKLDVQEFDRIFLPVQTRKLIHSYSDYAACQGHLRSLKLEELLASKLKALLQRQHSPDLYDFVYSIFFQKVLDVSRREIITTFLKRTIYEPTPHVARNMLLELPFQVLRGLWNQYLICPKISIVSFDDAESSFRSSVAEIFNIIAPGPRPAFATGGIQGVGRLSFYDRGYRETIMEAGRLRRLLKLVYDGYERLVEPYALSFKRRQDGIAREYFYAWDRSGGRSMQTGIKSFISDNVQSVQLTEQTFEPRFPIELAGGGGYFSTSSFSTDSGTHSSFGNTAPRSRTSSTSHFGRSRTKTTKAFGIMYTIQCPYCNKRFKRDKLDAKLNEHKDQYGNRCFGRLGFIV</sequence>
<accession>A0A1W1I6Z8</accession>
<dbReference type="RefSeq" id="WP_172834295.1">
    <property type="nucleotide sequence ID" value="NZ_LT828648.1"/>
</dbReference>
<dbReference type="Pfam" id="PF08843">
    <property type="entry name" value="AbiEii"/>
    <property type="match status" value="1"/>
</dbReference>
<organism evidence="2 3">
    <name type="scientific">Nitrospira japonica</name>
    <dbReference type="NCBI Taxonomy" id="1325564"/>
    <lineage>
        <taxon>Bacteria</taxon>
        <taxon>Pseudomonadati</taxon>
        <taxon>Nitrospirota</taxon>
        <taxon>Nitrospiria</taxon>
        <taxon>Nitrospirales</taxon>
        <taxon>Nitrospiraceae</taxon>
        <taxon>Nitrospira</taxon>
    </lineage>
</organism>
<proteinExistence type="predicted"/>
<dbReference type="AlphaFoldDB" id="A0A1W1I6Z8"/>
<feature type="region of interest" description="Disordered" evidence="1">
    <location>
        <begin position="410"/>
        <end position="431"/>
    </location>
</feature>
<dbReference type="InterPro" id="IPR014942">
    <property type="entry name" value="AbiEii"/>
</dbReference>
<dbReference type="EMBL" id="LT828648">
    <property type="protein sequence ID" value="SLM48701.1"/>
    <property type="molecule type" value="Genomic_DNA"/>
</dbReference>
<name>A0A1W1I6Z8_9BACT</name>
<gene>
    <name evidence="2" type="ORF">NSJP_2534</name>
</gene>
<protein>
    <recommendedName>
        <fullName evidence="4">WYL domain-containing protein</fullName>
    </recommendedName>
</protein>
<reference evidence="2 3" key="1">
    <citation type="submission" date="2017-03" db="EMBL/GenBank/DDBJ databases">
        <authorList>
            <person name="Afonso C.L."/>
            <person name="Miller P.J."/>
            <person name="Scott M.A."/>
            <person name="Spackman E."/>
            <person name="Goraichik I."/>
            <person name="Dimitrov K.M."/>
            <person name="Suarez D.L."/>
            <person name="Swayne D.E."/>
        </authorList>
    </citation>
    <scope>NUCLEOTIDE SEQUENCE [LARGE SCALE GENOMIC DNA]</scope>
    <source>
        <strain evidence="2">Genome sequencing of Nitrospira japonica strain NJ11</strain>
    </source>
</reference>
<dbReference type="KEGG" id="nja:NSJP_2534"/>
<keyword evidence="3" id="KW-1185">Reference proteome</keyword>
<evidence type="ECO:0008006" key="4">
    <source>
        <dbReference type="Google" id="ProtNLM"/>
    </source>
</evidence>